<evidence type="ECO:0000313" key="2">
    <source>
        <dbReference type="EMBL" id="KDQ14466.1"/>
    </source>
</evidence>
<dbReference type="InParanoid" id="A0A067MSC3"/>
<sequence length="98" mass="11085">MMPFNAQPTPRSFESRGGGHPFPPPTSQWGYLAMLNQWAQQKKVTINWRWQQDLGQSRLFSAIPVLDDEVLWGYRGEGPTKRKAKEVSAGRIVSSGHC</sequence>
<keyword evidence="3" id="KW-1185">Reference proteome</keyword>
<dbReference type="HOGENOM" id="CLU_2412979_0_0_1"/>
<evidence type="ECO:0000313" key="3">
    <source>
        <dbReference type="Proteomes" id="UP000027195"/>
    </source>
</evidence>
<organism evidence="2 3">
    <name type="scientific">Botryobasidium botryosum (strain FD-172 SS1)</name>
    <dbReference type="NCBI Taxonomy" id="930990"/>
    <lineage>
        <taxon>Eukaryota</taxon>
        <taxon>Fungi</taxon>
        <taxon>Dikarya</taxon>
        <taxon>Basidiomycota</taxon>
        <taxon>Agaricomycotina</taxon>
        <taxon>Agaricomycetes</taxon>
        <taxon>Cantharellales</taxon>
        <taxon>Botryobasidiaceae</taxon>
        <taxon>Botryobasidium</taxon>
    </lineage>
</organism>
<reference evidence="3" key="1">
    <citation type="journal article" date="2014" name="Proc. Natl. Acad. Sci. U.S.A.">
        <title>Extensive sampling of basidiomycete genomes demonstrates inadequacy of the white-rot/brown-rot paradigm for wood decay fungi.</title>
        <authorList>
            <person name="Riley R."/>
            <person name="Salamov A.A."/>
            <person name="Brown D.W."/>
            <person name="Nagy L.G."/>
            <person name="Floudas D."/>
            <person name="Held B.W."/>
            <person name="Levasseur A."/>
            <person name="Lombard V."/>
            <person name="Morin E."/>
            <person name="Otillar R."/>
            <person name="Lindquist E.A."/>
            <person name="Sun H."/>
            <person name="LaButti K.M."/>
            <person name="Schmutz J."/>
            <person name="Jabbour D."/>
            <person name="Luo H."/>
            <person name="Baker S.E."/>
            <person name="Pisabarro A.G."/>
            <person name="Walton J.D."/>
            <person name="Blanchette R.A."/>
            <person name="Henrissat B."/>
            <person name="Martin F."/>
            <person name="Cullen D."/>
            <person name="Hibbett D.S."/>
            <person name="Grigoriev I.V."/>
        </authorList>
    </citation>
    <scope>NUCLEOTIDE SEQUENCE [LARGE SCALE GENOMIC DNA]</scope>
    <source>
        <strain evidence="3">FD-172 SS1</strain>
    </source>
</reference>
<dbReference type="SUPFAM" id="SSF54768">
    <property type="entry name" value="dsRNA-binding domain-like"/>
    <property type="match status" value="1"/>
</dbReference>
<evidence type="ECO:0000256" key="1">
    <source>
        <dbReference type="SAM" id="MobiDB-lite"/>
    </source>
</evidence>
<accession>A0A067MSC3</accession>
<dbReference type="EMBL" id="KL198037">
    <property type="protein sequence ID" value="KDQ14466.1"/>
    <property type="molecule type" value="Genomic_DNA"/>
</dbReference>
<dbReference type="Gene3D" id="3.30.160.20">
    <property type="match status" value="1"/>
</dbReference>
<proteinExistence type="predicted"/>
<name>A0A067MSC3_BOTB1</name>
<dbReference type="AlphaFoldDB" id="A0A067MSC3"/>
<feature type="region of interest" description="Disordered" evidence="1">
    <location>
        <begin position="1"/>
        <end position="25"/>
    </location>
</feature>
<dbReference type="Proteomes" id="UP000027195">
    <property type="component" value="Unassembled WGS sequence"/>
</dbReference>
<protein>
    <submittedName>
        <fullName evidence="2">Uncharacterized protein</fullName>
    </submittedName>
</protein>
<gene>
    <name evidence="2" type="ORF">BOTBODRAFT_66066</name>
</gene>
<feature type="compositionally biased region" description="Polar residues" evidence="1">
    <location>
        <begin position="1"/>
        <end position="12"/>
    </location>
</feature>